<name>A0A9N9R3B1_9NEOP</name>
<dbReference type="EMBL" id="OU893350">
    <property type="protein sequence ID" value="CAG9788448.1"/>
    <property type="molecule type" value="Genomic_DNA"/>
</dbReference>
<keyword evidence="1" id="KW-0732">Signal</keyword>
<sequence length="285" mass="31811">MEEAFLICKIILIALIFATNVVCQKSSSKESVEDAIAITSQNTTTLYPISNKTIINKDTKPETIEKIKDATSWKLETAYGESDAVKGEENSQESNEVNKTAEAIKEFKPSPHLGTFLDVDSFDITPTKPTFDDFRPLKKPPTGFISSHKDQFKSSLFYNDEYKYQNDFPYKIESNFFNKAKGNWHHPDLESRPTVEAPVKIPAGGLYRSPDPFKDKPVQSDDDFGLTFNDLKENNHVGAKKRVNPWKNLLQLATALIPVGLIVSALTPSIITVHSVDDAANPSVK</sequence>
<feature type="signal peptide" evidence="1">
    <location>
        <begin position="1"/>
        <end position="23"/>
    </location>
</feature>
<reference evidence="2" key="2">
    <citation type="submission" date="2022-10" db="EMBL/GenBank/DDBJ databases">
        <authorList>
            <consortium name="ENA_rothamsted_submissions"/>
            <consortium name="culmorum"/>
            <person name="King R."/>
        </authorList>
    </citation>
    <scope>NUCLEOTIDE SEQUENCE</scope>
</reference>
<proteinExistence type="predicted"/>
<keyword evidence="3" id="KW-1185">Reference proteome</keyword>
<protein>
    <submittedName>
        <fullName evidence="2">Uncharacterized protein</fullName>
    </submittedName>
</protein>
<dbReference type="Proteomes" id="UP001153714">
    <property type="component" value="Chromosome 19"/>
</dbReference>
<dbReference type="AlphaFoldDB" id="A0A9N9R3B1"/>
<feature type="chain" id="PRO_5040425446" evidence="1">
    <location>
        <begin position="24"/>
        <end position="285"/>
    </location>
</feature>
<evidence type="ECO:0000313" key="2">
    <source>
        <dbReference type="EMBL" id="CAG9788448.1"/>
    </source>
</evidence>
<dbReference type="OrthoDB" id="6372754at2759"/>
<evidence type="ECO:0000313" key="3">
    <source>
        <dbReference type="Proteomes" id="UP001153714"/>
    </source>
</evidence>
<evidence type="ECO:0000256" key="1">
    <source>
        <dbReference type="SAM" id="SignalP"/>
    </source>
</evidence>
<organism evidence="2 3">
    <name type="scientific">Diatraea saccharalis</name>
    <name type="common">sugarcane borer</name>
    <dbReference type="NCBI Taxonomy" id="40085"/>
    <lineage>
        <taxon>Eukaryota</taxon>
        <taxon>Metazoa</taxon>
        <taxon>Ecdysozoa</taxon>
        <taxon>Arthropoda</taxon>
        <taxon>Hexapoda</taxon>
        <taxon>Insecta</taxon>
        <taxon>Pterygota</taxon>
        <taxon>Neoptera</taxon>
        <taxon>Endopterygota</taxon>
        <taxon>Lepidoptera</taxon>
        <taxon>Glossata</taxon>
        <taxon>Ditrysia</taxon>
        <taxon>Pyraloidea</taxon>
        <taxon>Crambidae</taxon>
        <taxon>Crambinae</taxon>
        <taxon>Diatraea</taxon>
    </lineage>
</organism>
<accession>A0A9N9R3B1</accession>
<reference evidence="2" key="1">
    <citation type="submission" date="2021-12" db="EMBL/GenBank/DDBJ databases">
        <authorList>
            <person name="King R."/>
        </authorList>
    </citation>
    <scope>NUCLEOTIDE SEQUENCE</scope>
</reference>
<gene>
    <name evidence="2" type="ORF">DIATSA_LOCUS6247</name>
</gene>